<evidence type="ECO:0008006" key="4">
    <source>
        <dbReference type="Google" id="ProtNLM"/>
    </source>
</evidence>
<proteinExistence type="predicted"/>
<name>A0ABW5X6M9_9FLAO</name>
<evidence type="ECO:0000256" key="1">
    <source>
        <dbReference type="SAM" id="MobiDB-lite"/>
    </source>
</evidence>
<accession>A0ABW5X6M9</accession>
<reference evidence="3" key="1">
    <citation type="journal article" date="2019" name="Int. J. Syst. Evol. Microbiol.">
        <title>The Global Catalogue of Microorganisms (GCM) 10K type strain sequencing project: providing services to taxonomists for standard genome sequencing and annotation.</title>
        <authorList>
            <consortium name="The Broad Institute Genomics Platform"/>
            <consortium name="The Broad Institute Genome Sequencing Center for Infectious Disease"/>
            <person name="Wu L."/>
            <person name="Ma J."/>
        </authorList>
    </citation>
    <scope>NUCLEOTIDE SEQUENCE [LARGE SCALE GENOMIC DNA]</scope>
    <source>
        <strain evidence="3">KCTC 52925</strain>
    </source>
</reference>
<feature type="compositionally biased region" description="Basic and acidic residues" evidence="1">
    <location>
        <begin position="1"/>
        <end position="11"/>
    </location>
</feature>
<sequence length="45" mass="5221">MKTPNYDDKQGKHPIPHAKGITKDEKEKDKIKKDDSAKNTKKEQK</sequence>
<dbReference type="Proteomes" id="UP001597438">
    <property type="component" value="Unassembled WGS sequence"/>
</dbReference>
<feature type="region of interest" description="Disordered" evidence="1">
    <location>
        <begin position="1"/>
        <end position="45"/>
    </location>
</feature>
<organism evidence="2 3">
    <name type="scientific">Christiangramia antarctica</name>
    <dbReference type="NCBI Taxonomy" id="2058158"/>
    <lineage>
        <taxon>Bacteria</taxon>
        <taxon>Pseudomonadati</taxon>
        <taxon>Bacteroidota</taxon>
        <taxon>Flavobacteriia</taxon>
        <taxon>Flavobacteriales</taxon>
        <taxon>Flavobacteriaceae</taxon>
        <taxon>Christiangramia</taxon>
    </lineage>
</organism>
<comment type="caution">
    <text evidence="2">The sequence shown here is derived from an EMBL/GenBank/DDBJ whole genome shotgun (WGS) entry which is preliminary data.</text>
</comment>
<evidence type="ECO:0000313" key="2">
    <source>
        <dbReference type="EMBL" id="MFD2834696.1"/>
    </source>
</evidence>
<protein>
    <recommendedName>
        <fullName evidence="4">Dehydrin</fullName>
    </recommendedName>
</protein>
<gene>
    <name evidence="2" type="ORF">ACFSYS_15500</name>
</gene>
<dbReference type="RefSeq" id="WP_251740630.1">
    <property type="nucleotide sequence ID" value="NZ_JBHUOJ010000033.1"/>
</dbReference>
<dbReference type="EMBL" id="JBHUOJ010000033">
    <property type="protein sequence ID" value="MFD2834696.1"/>
    <property type="molecule type" value="Genomic_DNA"/>
</dbReference>
<evidence type="ECO:0000313" key="3">
    <source>
        <dbReference type="Proteomes" id="UP001597438"/>
    </source>
</evidence>
<feature type="compositionally biased region" description="Basic and acidic residues" evidence="1">
    <location>
        <begin position="21"/>
        <end position="45"/>
    </location>
</feature>
<keyword evidence="3" id="KW-1185">Reference proteome</keyword>